<comment type="caution">
    <text evidence="3">The sequence shown here is derived from an EMBL/GenBank/DDBJ whole genome shotgun (WGS) entry which is preliminary data.</text>
</comment>
<feature type="compositionally biased region" description="Acidic residues" evidence="1">
    <location>
        <begin position="16"/>
        <end position="28"/>
    </location>
</feature>
<dbReference type="Proteomes" id="UP000265427">
    <property type="component" value="Unassembled WGS sequence"/>
</dbReference>
<evidence type="ECO:0000313" key="4">
    <source>
        <dbReference type="EMBL" id="RHY55511.1"/>
    </source>
</evidence>
<dbReference type="EMBL" id="QUTG01008157">
    <property type="protein sequence ID" value="RHY81400.1"/>
    <property type="molecule type" value="Genomic_DNA"/>
</dbReference>
<evidence type="ECO:0000313" key="5">
    <source>
        <dbReference type="EMBL" id="RHY81400.1"/>
    </source>
</evidence>
<dbReference type="EMBL" id="QUTA01006486">
    <property type="protein sequence ID" value="RHY10972.1"/>
    <property type="molecule type" value="Genomic_DNA"/>
</dbReference>
<organism evidence="3 10">
    <name type="scientific">Aphanomyces astaci</name>
    <name type="common">Crayfish plague agent</name>
    <dbReference type="NCBI Taxonomy" id="112090"/>
    <lineage>
        <taxon>Eukaryota</taxon>
        <taxon>Sar</taxon>
        <taxon>Stramenopiles</taxon>
        <taxon>Oomycota</taxon>
        <taxon>Saprolegniomycetes</taxon>
        <taxon>Saprolegniales</taxon>
        <taxon>Verrucalvaceae</taxon>
        <taxon>Aphanomyces</taxon>
    </lineage>
</organism>
<evidence type="ECO:0000313" key="6">
    <source>
        <dbReference type="EMBL" id="RHZ25715.1"/>
    </source>
</evidence>
<evidence type="ECO:0000313" key="10">
    <source>
        <dbReference type="Proteomes" id="UP000266239"/>
    </source>
</evidence>
<name>A0A397ATJ2_APHAT</name>
<dbReference type="Proteomes" id="UP000285430">
    <property type="component" value="Unassembled WGS sequence"/>
</dbReference>
<reference evidence="8 9" key="2">
    <citation type="submission" date="2018-08" db="EMBL/GenBank/DDBJ databases">
        <title>Aphanomyces genome sequencing and annotation.</title>
        <authorList>
            <person name="Minardi D."/>
            <person name="Oidtmann B."/>
            <person name="Van Der Giezen M."/>
            <person name="Studholme D.J."/>
        </authorList>
    </citation>
    <scope>NUCLEOTIDE SEQUENCE [LARGE SCALE GENOMIC DNA]</scope>
    <source>
        <strain evidence="6 12">Da</strain>
        <strain evidence="2 8">Kv</strain>
        <strain evidence="4 9">SA</strain>
        <strain evidence="5 13">Sv</strain>
        <strain evidence="3 10">Yx</strain>
    </source>
</reference>
<evidence type="ECO:0000313" key="2">
    <source>
        <dbReference type="EMBL" id="RHY07293.1"/>
    </source>
</evidence>
<accession>A0A397ATJ2</accession>
<reference evidence="7 11" key="1">
    <citation type="journal article" date="2018" name="J. Invertebr. Pathol.">
        <title>New genotyping method for the causative agent of crayfish plague (Aphanomyces astaci) based on whole genome data.</title>
        <authorList>
            <person name="Minardi D."/>
            <person name="Studholme D.J."/>
            <person name="van der Giezen M."/>
            <person name="Pretto T."/>
            <person name="Oidtmann B."/>
        </authorList>
    </citation>
    <scope>NUCLEOTIDE SEQUENCE [LARGE SCALE GENOMIC DNA]</scope>
    <source>
        <strain evidence="7 11">KB13</strain>
    </source>
</reference>
<dbReference type="EMBL" id="QUTC01005844">
    <property type="protein sequence ID" value="RHY55511.1"/>
    <property type="molecule type" value="Genomic_DNA"/>
</dbReference>
<evidence type="ECO:0000313" key="8">
    <source>
        <dbReference type="Proteomes" id="UP000265427"/>
    </source>
</evidence>
<dbReference type="Proteomes" id="UP000275652">
    <property type="component" value="Unassembled WGS sequence"/>
</dbReference>
<evidence type="ECO:0000313" key="3">
    <source>
        <dbReference type="EMBL" id="RHY10972.1"/>
    </source>
</evidence>
<sequence length="102" mass="11215">MYGRLRTPGTRPCPTEEGEGALSMDDEGASACATRPKSVTSQQGKQFQLPREVQELDLTSDTNTNFAVFADLPVLEMPSEPDLDGFVFELDCYLMVSIVTYS</sequence>
<evidence type="ECO:0000313" key="7">
    <source>
        <dbReference type="EMBL" id="RLO02546.1"/>
    </source>
</evidence>
<dbReference type="EMBL" id="QUTI01033281">
    <property type="protein sequence ID" value="RLO02546.1"/>
    <property type="molecule type" value="Genomic_DNA"/>
</dbReference>
<proteinExistence type="predicted"/>
<dbReference type="Proteomes" id="UP000265716">
    <property type="component" value="Unassembled WGS sequence"/>
</dbReference>
<dbReference type="EMBL" id="QUTH01002488">
    <property type="protein sequence ID" value="RHZ25715.1"/>
    <property type="molecule type" value="Genomic_DNA"/>
</dbReference>
<dbReference type="Proteomes" id="UP000285712">
    <property type="component" value="Unassembled WGS sequence"/>
</dbReference>
<evidence type="ECO:0000313" key="11">
    <source>
        <dbReference type="Proteomes" id="UP000275652"/>
    </source>
</evidence>
<evidence type="ECO:0000313" key="9">
    <source>
        <dbReference type="Proteomes" id="UP000265716"/>
    </source>
</evidence>
<dbReference type="EMBL" id="QUSZ01006010">
    <property type="protein sequence ID" value="RHY07293.1"/>
    <property type="molecule type" value="Genomic_DNA"/>
</dbReference>
<dbReference type="VEuPathDB" id="FungiDB:H257_08289"/>
<dbReference type="AlphaFoldDB" id="A0A397ATJ2"/>
<feature type="region of interest" description="Disordered" evidence="1">
    <location>
        <begin position="1"/>
        <end position="47"/>
    </location>
</feature>
<evidence type="ECO:0000313" key="13">
    <source>
        <dbReference type="Proteomes" id="UP000285712"/>
    </source>
</evidence>
<dbReference type="Proteomes" id="UP000266239">
    <property type="component" value="Unassembled WGS sequence"/>
</dbReference>
<gene>
    <name evidence="3" type="ORF">DYB25_004842</name>
    <name evidence="7" type="ORF">DYB28_009220</name>
    <name evidence="5" type="ORF">DYB35_004613</name>
    <name evidence="2" type="ORF">DYB36_002896</name>
    <name evidence="6" type="ORF">DYB37_003337</name>
    <name evidence="4" type="ORF">DYB38_002294</name>
</gene>
<evidence type="ECO:0000313" key="12">
    <source>
        <dbReference type="Proteomes" id="UP000285430"/>
    </source>
</evidence>
<evidence type="ECO:0000256" key="1">
    <source>
        <dbReference type="SAM" id="MobiDB-lite"/>
    </source>
</evidence>
<protein>
    <submittedName>
        <fullName evidence="3">Uncharacterized protein</fullName>
    </submittedName>
</protein>
<feature type="compositionally biased region" description="Polar residues" evidence="1">
    <location>
        <begin position="37"/>
        <end position="46"/>
    </location>
</feature>